<gene>
    <name evidence="1" type="ORF">EJP67_11810</name>
</gene>
<reference evidence="1 2" key="1">
    <citation type="submission" date="2018-12" db="EMBL/GenBank/DDBJ databases">
        <title>The genome sequences of Variovorax guangxiensis DSM 27352.</title>
        <authorList>
            <person name="Gao J."/>
            <person name="Sun J."/>
        </authorList>
    </citation>
    <scope>NUCLEOTIDE SEQUENCE [LARGE SCALE GENOMIC DNA]</scope>
    <source>
        <strain evidence="1 2">DSM 27352</strain>
    </source>
</reference>
<evidence type="ECO:0000313" key="2">
    <source>
        <dbReference type="Proteomes" id="UP000281118"/>
    </source>
</evidence>
<dbReference type="AlphaFoldDB" id="A0A3S0ZN42"/>
<dbReference type="Proteomes" id="UP000281118">
    <property type="component" value="Unassembled WGS sequence"/>
</dbReference>
<name>A0A3S0ZN42_9BURK</name>
<proteinExistence type="predicted"/>
<sequence length="532" mass="59633">MQLLLSRWINRRTTSTKTRPSKRNGDTASHVQAAEALLLPRRRQMKYFNERGFTHFNLNLRCHILTRLLTLSLNRHFSMATSRERLADLLVEPREDLDCEIKNWLDLQASNEDKATFAKAVLALANHGGGFIVLGLIETAGGIVEAQGRPATLDGYSQDLVNGIVHNYADPPFHCAVHLIANPVGSLFPIVVVPGGHRMPIRARRAGPNGNTVSNNAIYVRKPGPRSETPQSAQDWDDLLNRCLRNRRDEMFDQIRDLITGVVPQVEQPAAPARLDEWVGSSLERWTNLIARIPTGAPPRMPHGYFYMAYEITGESRQIAIENLPEVLRASVVRHTGWPPFWYPTRAGIEPYLFNNTIECWLGGDPHTPVEQRDAAHSDFWRVHPDGLAFLLRGYQEDGEEVLGTGRAPAPPATVFDVTLPVWRIGETLLHARSLAGNLFDGPTTIRFVAHYSGLSGRSLASVTGRRNIREGRVAHQDAITLSTHVETHSIEANLPEIIHPLLRPLYALFDFFDLPMQLVVDEVARMRSGNF</sequence>
<evidence type="ECO:0000313" key="1">
    <source>
        <dbReference type="EMBL" id="RUR67740.1"/>
    </source>
</evidence>
<comment type="caution">
    <text evidence="1">The sequence shown here is derived from an EMBL/GenBank/DDBJ whole genome shotgun (WGS) entry which is preliminary data.</text>
</comment>
<dbReference type="InterPro" id="IPR038461">
    <property type="entry name" value="Schlafen_AlbA_2_dom_sf"/>
</dbReference>
<dbReference type="RefSeq" id="WP_126021898.1">
    <property type="nucleotide sequence ID" value="NZ_RXFT01000004.1"/>
</dbReference>
<dbReference type="EMBL" id="RXFT01000004">
    <property type="protein sequence ID" value="RUR67740.1"/>
    <property type="molecule type" value="Genomic_DNA"/>
</dbReference>
<organism evidence="1 2">
    <name type="scientific">Variovorax guangxiensis</name>
    <dbReference type="NCBI Taxonomy" id="1775474"/>
    <lineage>
        <taxon>Bacteria</taxon>
        <taxon>Pseudomonadati</taxon>
        <taxon>Pseudomonadota</taxon>
        <taxon>Betaproteobacteria</taxon>
        <taxon>Burkholderiales</taxon>
        <taxon>Comamonadaceae</taxon>
        <taxon>Variovorax</taxon>
    </lineage>
</organism>
<protein>
    <submittedName>
        <fullName evidence="1">Uncharacterized protein</fullName>
    </submittedName>
</protein>
<dbReference type="Gene3D" id="3.30.950.30">
    <property type="entry name" value="Schlafen, AAA domain"/>
    <property type="match status" value="1"/>
</dbReference>
<accession>A0A3S0ZN42</accession>
<dbReference type="OrthoDB" id="3078165at2"/>